<dbReference type="AlphaFoldDB" id="A0A8J2YVW8"/>
<evidence type="ECO:0000313" key="2">
    <source>
        <dbReference type="Proteomes" id="UP000646365"/>
    </source>
</evidence>
<comment type="caution">
    <text evidence="1">The sequence shown here is derived from an EMBL/GenBank/DDBJ whole genome shotgun (WGS) entry which is preliminary data.</text>
</comment>
<name>A0A8J2YVW8_9PROT</name>
<dbReference type="Proteomes" id="UP000646365">
    <property type="component" value="Unassembled WGS sequence"/>
</dbReference>
<gene>
    <name evidence="1" type="ORF">GCM10011611_39090</name>
</gene>
<evidence type="ECO:0000313" key="1">
    <source>
        <dbReference type="EMBL" id="GGF29249.1"/>
    </source>
</evidence>
<sequence length="242" mass="26623">MSLFPRAALSPTERASVEAKLYEHAHALLKLGIHLELTADFRQLQAANAVACRRGGVPLLPLLNPDRTTLGADNAFALIGRRDGMPVCTIAAVIRHVAVGLQDALEDLSLLYDPPALAEATDAWCEVDADDLNDIRGKIMMLGTLWRDPDLKQAGSTEIGDHIFALAILHGLKLHKPNFAAGIIAGETVEWLGYDKEHFRRFHHGLRYVDPAWGYTTETDRLVLVTMSRARMKAMFLGLPAI</sequence>
<protein>
    <submittedName>
        <fullName evidence="1">Uncharacterized protein</fullName>
    </submittedName>
</protein>
<organism evidence="1 2">
    <name type="scientific">Aliidongia dinghuensis</name>
    <dbReference type="NCBI Taxonomy" id="1867774"/>
    <lineage>
        <taxon>Bacteria</taxon>
        <taxon>Pseudomonadati</taxon>
        <taxon>Pseudomonadota</taxon>
        <taxon>Alphaproteobacteria</taxon>
        <taxon>Rhodospirillales</taxon>
        <taxon>Dongiaceae</taxon>
        <taxon>Aliidongia</taxon>
    </lineage>
</organism>
<accession>A0A8J2YVW8</accession>
<dbReference type="RefSeq" id="WP_189048840.1">
    <property type="nucleotide sequence ID" value="NZ_BMJQ01000010.1"/>
</dbReference>
<reference evidence="1" key="2">
    <citation type="submission" date="2020-09" db="EMBL/GenBank/DDBJ databases">
        <authorList>
            <person name="Sun Q."/>
            <person name="Zhou Y."/>
        </authorList>
    </citation>
    <scope>NUCLEOTIDE SEQUENCE</scope>
    <source>
        <strain evidence="1">CGMCC 1.15725</strain>
    </source>
</reference>
<proteinExistence type="predicted"/>
<keyword evidence="2" id="KW-1185">Reference proteome</keyword>
<dbReference type="EMBL" id="BMJQ01000010">
    <property type="protein sequence ID" value="GGF29249.1"/>
    <property type="molecule type" value="Genomic_DNA"/>
</dbReference>
<reference evidence="1" key="1">
    <citation type="journal article" date="2014" name="Int. J. Syst. Evol. Microbiol.">
        <title>Complete genome sequence of Corynebacterium casei LMG S-19264T (=DSM 44701T), isolated from a smear-ripened cheese.</title>
        <authorList>
            <consortium name="US DOE Joint Genome Institute (JGI-PGF)"/>
            <person name="Walter F."/>
            <person name="Albersmeier A."/>
            <person name="Kalinowski J."/>
            <person name="Ruckert C."/>
        </authorList>
    </citation>
    <scope>NUCLEOTIDE SEQUENCE</scope>
    <source>
        <strain evidence="1">CGMCC 1.15725</strain>
    </source>
</reference>